<dbReference type="SMART" id="SM00204">
    <property type="entry name" value="TGFB"/>
    <property type="match status" value="1"/>
</dbReference>
<evidence type="ECO:0000256" key="5">
    <source>
        <dbReference type="ARBA" id="ARBA00023157"/>
    </source>
</evidence>
<dbReference type="InterPro" id="IPR029034">
    <property type="entry name" value="Cystine-knot_cytokine"/>
</dbReference>
<comment type="similarity">
    <text evidence="2 6">Belongs to the TGF-beta family.</text>
</comment>
<dbReference type="SUPFAM" id="SSF57501">
    <property type="entry name" value="Cystine-knot cytokines"/>
    <property type="match status" value="1"/>
</dbReference>
<dbReference type="PROSITE" id="PS51362">
    <property type="entry name" value="TGF_BETA_2"/>
    <property type="match status" value="1"/>
</dbReference>
<dbReference type="PANTHER" id="PTHR11848:SF262">
    <property type="entry name" value="LD29161P"/>
    <property type="match status" value="1"/>
</dbReference>
<evidence type="ECO:0000313" key="9">
    <source>
        <dbReference type="EMBL" id="KAK6166728.1"/>
    </source>
</evidence>
<dbReference type="GO" id="GO:0005615">
    <property type="term" value="C:extracellular space"/>
    <property type="evidence" value="ECO:0007669"/>
    <property type="project" value="TreeGrafter"/>
</dbReference>
<evidence type="ECO:0000256" key="1">
    <source>
        <dbReference type="ARBA" id="ARBA00004613"/>
    </source>
</evidence>
<dbReference type="Gene3D" id="2.60.120.970">
    <property type="match status" value="1"/>
</dbReference>
<keyword evidence="4 6" id="KW-0339">Growth factor</keyword>
<keyword evidence="3" id="KW-0964">Secreted</keyword>
<dbReference type="Pfam" id="PF00688">
    <property type="entry name" value="TGFb_propeptide"/>
    <property type="match status" value="1"/>
</dbReference>
<keyword evidence="5" id="KW-1015">Disulfide bond</keyword>
<evidence type="ECO:0000256" key="4">
    <source>
        <dbReference type="ARBA" id="ARBA00023030"/>
    </source>
</evidence>
<dbReference type="Gene3D" id="2.10.90.10">
    <property type="entry name" value="Cystine-knot cytokines"/>
    <property type="match status" value="1"/>
</dbReference>
<dbReference type="Pfam" id="PF00019">
    <property type="entry name" value="TGF_beta"/>
    <property type="match status" value="1"/>
</dbReference>
<protein>
    <recommendedName>
        <fullName evidence="8">TGF-beta family profile domain-containing protein</fullName>
    </recommendedName>
</protein>
<evidence type="ECO:0000256" key="6">
    <source>
        <dbReference type="RuleBase" id="RU000354"/>
    </source>
</evidence>
<evidence type="ECO:0000256" key="7">
    <source>
        <dbReference type="SAM" id="SignalP"/>
    </source>
</evidence>
<evidence type="ECO:0000256" key="2">
    <source>
        <dbReference type="ARBA" id="ARBA00006656"/>
    </source>
</evidence>
<proteinExistence type="inferred from homology"/>
<name>A0AAN8J0B2_PATCE</name>
<dbReference type="InterPro" id="IPR017948">
    <property type="entry name" value="TGFb_CS"/>
</dbReference>
<organism evidence="9 10">
    <name type="scientific">Patella caerulea</name>
    <name type="common">Rayed Mediterranean limpet</name>
    <dbReference type="NCBI Taxonomy" id="87958"/>
    <lineage>
        <taxon>Eukaryota</taxon>
        <taxon>Metazoa</taxon>
        <taxon>Spiralia</taxon>
        <taxon>Lophotrochozoa</taxon>
        <taxon>Mollusca</taxon>
        <taxon>Gastropoda</taxon>
        <taxon>Patellogastropoda</taxon>
        <taxon>Patelloidea</taxon>
        <taxon>Patellidae</taxon>
        <taxon>Patella</taxon>
    </lineage>
</organism>
<keyword evidence="7" id="KW-0732">Signal</keyword>
<comment type="caution">
    <text evidence="9">The sequence shown here is derived from an EMBL/GenBank/DDBJ whole genome shotgun (WGS) entry which is preliminary data.</text>
</comment>
<evidence type="ECO:0000259" key="8">
    <source>
        <dbReference type="PROSITE" id="PS51362"/>
    </source>
</evidence>
<evidence type="ECO:0000313" key="10">
    <source>
        <dbReference type="Proteomes" id="UP001347796"/>
    </source>
</evidence>
<feature type="chain" id="PRO_5042827730" description="TGF-beta family profile domain-containing protein" evidence="7">
    <location>
        <begin position="26"/>
        <end position="441"/>
    </location>
</feature>
<dbReference type="EMBL" id="JAZGQO010000021">
    <property type="protein sequence ID" value="KAK6166728.1"/>
    <property type="molecule type" value="Genomic_DNA"/>
</dbReference>
<dbReference type="AlphaFoldDB" id="A0AAN8J0B2"/>
<dbReference type="Proteomes" id="UP001347796">
    <property type="component" value="Unassembled WGS sequence"/>
</dbReference>
<sequence>MVVVNIPGFSLKVVIFLLSASNLLCSHISPKHNRTYYKDLTDLSNLVTVTEDKEKNLEDYVDNKVIDDTETTMDDALQYNETLSANQTFSNTTQRNCSQCVTRQRDKRMRMELIKQQILTKLHFKTLPNMTAKVLPKIPSISSLLARFTEDMQGDSPYRTHDYEEYDDDHDFYGRVDRVYTVGKPVPDELGIPNKHGCYFKMPDEVQNVRIRMAILWFYVKQTVPQSTAIEMRVHKICPPSMKCGHNNTVRIHYKKHIPSYKKGNNWHRVDIRHLVHKWIHYPEMNYGLVLTAFDHDGRNLVVTPSPEDSENQGYEPILEFETVELKKRRPKRSIALVCTDNTNEKRCCRYPLEVDFVDFGWDWVIAPIRYKADYCSGECQSTYQDEHAHAYLRQYASPTSDGPCCTPTKLQPISLLYFDHNHNILYTDLKNMKVMKCGCA</sequence>
<feature type="signal peptide" evidence="7">
    <location>
        <begin position="1"/>
        <end position="25"/>
    </location>
</feature>
<gene>
    <name evidence="9" type="ORF">SNE40_023359</name>
</gene>
<dbReference type="CDD" id="cd13751">
    <property type="entry name" value="TGF_beta_GDF8_like"/>
    <property type="match status" value="1"/>
</dbReference>
<dbReference type="InterPro" id="IPR001111">
    <property type="entry name" value="TGF-b_propeptide"/>
</dbReference>
<dbReference type="GO" id="GO:0005125">
    <property type="term" value="F:cytokine activity"/>
    <property type="evidence" value="ECO:0007669"/>
    <property type="project" value="TreeGrafter"/>
</dbReference>
<keyword evidence="10" id="KW-1185">Reference proteome</keyword>
<evidence type="ECO:0000256" key="3">
    <source>
        <dbReference type="ARBA" id="ARBA00022525"/>
    </source>
</evidence>
<accession>A0AAN8J0B2</accession>
<dbReference type="InterPro" id="IPR001839">
    <property type="entry name" value="TGF-b_C"/>
</dbReference>
<dbReference type="PANTHER" id="PTHR11848">
    <property type="entry name" value="TGF-BETA FAMILY"/>
    <property type="match status" value="1"/>
</dbReference>
<reference evidence="9 10" key="1">
    <citation type="submission" date="2024-01" db="EMBL/GenBank/DDBJ databases">
        <title>The genome of the rayed Mediterranean limpet Patella caerulea (Linnaeus, 1758).</title>
        <authorList>
            <person name="Anh-Thu Weber A."/>
            <person name="Halstead-Nussloch G."/>
        </authorList>
    </citation>
    <scope>NUCLEOTIDE SEQUENCE [LARGE SCALE GENOMIC DNA]</scope>
    <source>
        <strain evidence="9">AATW-2023a</strain>
        <tissue evidence="9">Whole specimen</tissue>
    </source>
</reference>
<comment type="subcellular location">
    <subcellularLocation>
        <location evidence="1">Secreted</location>
    </subcellularLocation>
</comment>
<dbReference type="InterPro" id="IPR015615">
    <property type="entry name" value="TGF-beta-rel"/>
</dbReference>
<dbReference type="GO" id="GO:0008083">
    <property type="term" value="F:growth factor activity"/>
    <property type="evidence" value="ECO:0007669"/>
    <property type="project" value="UniProtKB-KW"/>
</dbReference>
<dbReference type="PROSITE" id="PS00250">
    <property type="entry name" value="TGF_BETA_1"/>
    <property type="match status" value="1"/>
</dbReference>
<feature type="domain" description="TGF-beta family profile" evidence="8">
    <location>
        <begin position="330"/>
        <end position="441"/>
    </location>
</feature>